<evidence type="ECO:0000259" key="8">
    <source>
        <dbReference type="Pfam" id="PF01494"/>
    </source>
</evidence>
<evidence type="ECO:0000256" key="2">
    <source>
        <dbReference type="ARBA" id="ARBA00022630"/>
    </source>
</evidence>
<evidence type="ECO:0000256" key="7">
    <source>
        <dbReference type="SAM" id="Phobius"/>
    </source>
</evidence>
<keyword evidence="2" id="KW-0285">Flavoprotein</keyword>
<sequence length="404" mass="45164">MQRAQYGERWAACKAHLLRAPYTCRCPLSVVRCPRGQRRDGEDRSPHGRLFSSSSASPLRPFLPPAALIPLRALPLSLPLSFSLYPRPRNKTKTKYTTHYILLPSRFLLLYLPSLLALSMAPSRPAAKPSPKPRVIIVGAGIGGVTLAILLERAGIPYNVYERAAEIKPLGSALTLGPNVAPFLKQIGIYDEIVSKAKKRTSIDVFNENRELSFVMDFAPSSPLDPNKFPELKDEVCHYSNIVADDRPYSIHPAGSRGAIGAIQDAICLANWINVIPSTSLEDMEKMFKEYQSERLPSVKADFAFGQRMAHVSARNFKAKIVRYMAKNMPDWLWTFSHTKNVANRPQVAFLPLVQDEGTVKPQYQPSLHKTLQIIRARDASRMVVNNYDLEIENDAVTTKSVVV</sequence>
<feature type="compositionally biased region" description="Basic and acidic residues" evidence="6">
    <location>
        <begin position="37"/>
        <end position="46"/>
    </location>
</feature>
<feature type="region of interest" description="Disordered" evidence="6">
    <location>
        <begin position="35"/>
        <end position="55"/>
    </location>
</feature>
<keyword evidence="4" id="KW-0560">Oxidoreductase</keyword>
<keyword evidence="5" id="KW-0503">Monooxygenase</keyword>
<evidence type="ECO:0000256" key="6">
    <source>
        <dbReference type="SAM" id="MobiDB-lite"/>
    </source>
</evidence>
<dbReference type="InterPro" id="IPR036188">
    <property type="entry name" value="FAD/NAD-bd_sf"/>
</dbReference>
<dbReference type="GO" id="GO:0004497">
    <property type="term" value="F:monooxygenase activity"/>
    <property type="evidence" value="ECO:0007669"/>
    <property type="project" value="UniProtKB-KW"/>
</dbReference>
<dbReference type="SUPFAM" id="SSF51905">
    <property type="entry name" value="FAD/NAD(P)-binding domain"/>
    <property type="match status" value="1"/>
</dbReference>
<dbReference type="InterPro" id="IPR002938">
    <property type="entry name" value="FAD-bd"/>
</dbReference>
<evidence type="ECO:0000256" key="3">
    <source>
        <dbReference type="ARBA" id="ARBA00022827"/>
    </source>
</evidence>
<dbReference type="Proteomes" id="UP000717515">
    <property type="component" value="Unassembled WGS sequence"/>
</dbReference>
<keyword evidence="7" id="KW-0472">Membrane</keyword>
<comment type="similarity">
    <text evidence="1">Belongs to the paxM FAD-dependent monooxygenase family.</text>
</comment>
<name>A0A9P7ZWE2_MORAP</name>
<evidence type="ECO:0000256" key="4">
    <source>
        <dbReference type="ARBA" id="ARBA00023002"/>
    </source>
</evidence>
<evidence type="ECO:0000313" key="9">
    <source>
        <dbReference type="EMBL" id="KAG9319573.1"/>
    </source>
</evidence>
<reference evidence="9" key="1">
    <citation type="submission" date="2021-07" db="EMBL/GenBank/DDBJ databases">
        <title>Draft genome of Mortierella alpina, strain LL118, isolated from an aspen leaf litter sample.</title>
        <authorList>
            <person name="Yang S."/>
            <person name="Vinatzer B.A."/>
        </authorList>
    </citation>
    <scope>NUCLEOTIDE SEQUENCE</scope>
    <source>
        <strain evidence="9">LL118</strain>
    </source>
</reference>
<organism evidence="9 10">
    <name type="scientific">Mortierella alpina</name>
    <name type="common">Oleaginous fungus</name>
    <name type="synonym">Mortierella renispora</name>
    <dbReference type="NCBI Taxonomy" id="64518"/>
    <lineage>
        <taxon>Eukaryota</taxon>
        <taxon>Fungi</taxon>
        <taxon>Fungi incertae sedis</taxon>
        <taxon>Mucoromycota</taxon>
        <taxon>Mortierellomycotina</taxon>
        <taxon>Mortierellomycetes</taxon>
        <taxon>Mortierellales</taxon>
        <taxon>Mortierellaceae</taxon>
        <taxon>Mortierella</taxon>
    </lineage>
</organism>
<dbReference type="AlphaFoldDB" id="A0A9P7ZWE2"/>
<dbReference type="PANTHER" id="PTHR13789">
    <property type="entry name" value="MONOOXYGENASE"/>
    <property type="match status" value="1"/>
</dbReference>
<comment type="caution">
    <text evidence="9">The sequence shown here is derived from an EMBL/GenBank/DDBJ whole genome shotgun (WGS) entry which is preliminary data.</text>
</comment>
<evidence type="ECO:0000256" key="1">
    <source>
        <dbReference type="ARBA" id="ARBA00007992"/>
    </source>
</evidence>
<keyword evidence="7" id="KW-1133">Transmembrane helix</keyword>
<dbReference type="InterPro" id="IPR050493">
    <property type="entry name" value="FAD-dep_Monooxygenase_BioMet"/>
</dbReference>
<dbReference type="Gene3D" id="3.50.50.60">
    <property type="entry name" value="FAD/NAD(P)-binding domain"/>
    <property type="match status" value="1"/>
</dbReference>
<accession>A0A9P7ZWE2</accession>
<feature type="transmembrane region" description="Helical" evidence="7">
    <location>
        <begin position="97"/>
        <end position="121"/>
    </location>
</feature>
<keyword evidence="3" id="KW-0274">FAD</keyword>
<proteinExistence type="inferred from homology"/>
<dbReference type="PANTHER" id="PTHR13789:SF309">
    <property type="entry name" value="PUTATIVE (AFU_ORTHOLOGUE AFUA_6G14510)-RELATED"/>
    <property type="match status" value="1"/>
</dbReference>
<gene>
    <name evidence="9" type="ORF">KVV02_001758</name>
</gene>
<dbReference type="GO" id="GO:0071949">
    <property type="term" value="F:FAD binding"/>
    <property type="evidence" value="ECO:0007669"/>
    <property type="project" value="InterPro"/>
</dbReference>
<dbReference type="EMBL" id="JAIFTL010000419">
    <property type="protein sequence ID" value="KAG9319573.1"/>
    <property type="molecule type" value="Genomic_DNA"/>
</dbReference>
<protein>
    <recommendedName>
        <fullName evidence="8">FAD-binding domain-containing protein</fullName>
    </recommendedName>
</protein>
<evidence type="ECO:0000313" key="10">
    <source>
        <dbReference type="Proteomes" id="UP000717515"/>
    </source>
</evidence>
<feature type="transmembrane region" description="Helical" evidence="7">
    <location>
        <begin position="133"/>
        <end position="151"/>
    </location>
</feature>
<keyword evidence="7" id="KW-0812">Transmembrane</keyword>
<feature type="domain" description="FAD-binding" evidence="8">
    <location>
        <begin position="134"/>
        <end position="223"/>
    </location>
</feature>
<evidence type="ECO:0000256" key="5">
    <source>
        <dbReference type="ARBA" id="ARBA00023033"/>
    </source>
</evidence>
<dbReference type="Pfam" id="PF01494">
    <property type="entry name" value="FAD_binding_3"/>
    <property type="match status" value="1"/>
</dbReference>